<keyword evidence="2" id="KW-0131">Cell cycle</keyword>
<gene>
    <name evidence="2" type="ORF">DFR34_103111</name>
</gene>
<keyword evidence="3" id="KW-1185">Reference proteome</keyword>
<evidence type="ECO:0000256" key="1">
    <source>
        <dbReference type="SAM" id="Coils"/>
    </source>
</evidence>
<keyword evidence="2" id="KW-0132">Cell division</keyword>
<feature type="coiled-coil region" evidence="1">
    <location>
        <begin position="12"/>
        <end position="60"/>
    </location>
</feature>
<dbReference type="OrthoDB" id="9135331at2"/>
<evidence type="ECO:0000313" key="2">
    <source>
        <dbReference type="EMBL" id="PXX80770.1"/>
    </source>
</evidence>
<protein>
    <submittedName>
        <fullName evidence="2">Cell division protein ZapB</fullName>
    </submittedName>
</protein>
<evidence type="ECO:0000313" key="3">
    <source>
        <dbReference type="Proteomes" id="UP000247555"/>
    </source>
</evidence>
<sequence>MDAELDLLHGKILQLAELCRQLRLDNNQLRDRLAEREVENRDLKYKVEETRARIENLLARLPEGTQ</sequence>
<dbReference type="GO" id="GO:0051301">
    <property type="term" value="P:cell division"/>
    <property type="evidence" value="ECO:0007669"/>
    <property type="project" value="UniProtKB-KW"/>
</dbReference>
<dbReference type="AlphaFoldDB" id="A0A318KSS4"/>
<keyword evidence="1" id="KW-0175">Coiled coil</keyword>
<dbReference type="RefSeq" id="WP_110389806.1">
    <property type="nucleotide sequence ID" value="NZ_CALCOA010000214.1"/>
</dbReference>
<dbReference type="EMBL" id="QJKI01000003">
    <property type="protein sequence ID" value="PXX80770.1"/>
    <property type="molecule type" value="Genomic_DNA"/>
</dbReference>
<name>A0A318KSS4_9NEIS</name>
<accession>A0A318KSS4</accession>
<organism evidence="2 3">
    <name type="scientific">Rivihabitans pingtungensis</name>
    <dbReference type="NCBI Taxonomy" id="1054498"/>
    <lineage>
        <taxon>Bacteria</taxon>
        <taxon>Pseudomonadati</taxon>
        <taxon>Pseudomonadota</taxon>
        <taxon>Betaproteobacteria</taxon>
        <taxon>Neisseriales</taxon>
        <taxon>Aquaspirillaceae</taxon>
        <taxon>Rivihabitans</taxon>
    </lineage>
</organism>
<reference evidence="2 3" key="1">
    <citation type="submission" date="2018-05" db="EMBL/GenBank/DDBJ databases">
        <title>Genomic Encyclopedia of Type Strains, Phase IV (KMG-IV): sequencing the most valuable type-strain genomes for metagenomic binning, comparative biology and taxonomic classification.</title>
        <authorList>
            <person name="Goeker M."/>
        </authorList>
    </citation>
    <scope>NUCLEOTIDE SEQUENCE [LARGE SCALE GENOMIC DNA]</scope>
    <source>
        <strain evidence="2 3">DSM 29661</strain>
    </source>
</reference>
<dbReference type="Proteomes" id="UP000247555">
    <property type="component" value="Unassembled WGS sequence"/>
</dbReference>
<comment type="caution">
    <text evidence="2">The sequence shown here is derived from an EMBL/GenBank/DDBJ whole genome shotgun (WGS) entry which is preliminary data.</text>
</comment>
<proteinExistence type="predicted"/>